<dbReference type="Pfam" id="PF03828">
    <property type="entry name" value="PAP_assoc"/>
    <property type="match status" value="1"/>
</dbReference>
<dbReference type="Gene3D" id="1.10.1410.10">
    <property type="match status" value="1"/>
</dbReference>
<feature type="domain" description="PAP-associated" evidence="9">
    <location>
        <begin position="243"/>
        <end position="301"/>
    </location>
</feature>
<keyword evidence="6" id="KW-0479">Metal-binding</keyword>
<dbReference type="SUPFAM" id="SSF81631">
    <property type="entry name" value="PAP/OAS1 substrate-binding domain"/>
    <property type="match status" value="1"/>
</dbReference>
<dbReference type="CDD" id="cd05402">
    <property type="entry name" value="NT_PAP_TUTase"/>
    <property type="match status" value="1"/>
</dbReference>
<dbReference type="EMBL" id="CAUJNA010003254">
    <property type="protein sequence ID" value="CAJ1397099.1"/>
    <property type="molecule type" value="Genomic_DNA"/>
</dbReference>
<accession>A0AA36N900</accession>
<dbReference type="GO" id="GO:0031123">
    <property type="term" value="P:RNA 3'-end processing"/>
    <property type="evidence" value="ECO:0007669"/>
    <property type="project" value="TreeGrafter"/>
</dbReference>
<evidence type="ECO:0000259" key="10">
    <source>
        <dbReference type="Pfam" id="PF22600"/>
    </source>
</evidence>
<dbReference type="AlphaFoldDB" id="A0AA36N900"/>
<comment type="cofactor">
    <cofactor evidence="1">
        <name>Mn(2+)</name>
        <dbReference type="ChEBI" id="CHEBI:29035"/>
    </cofactor>
</comment>
<dbReference type="SUPFAM" id="SSF54928">
    <property type="entry name" value="RNA-binding domain, RBD"/>
    <property type="match status" value="1"/>
</dbReference>
<reference evidence="11" key="1">
    <citation type="submission" date="2023-08" db="EMBL/GenBank/DDBJ databases">
        <authorList>
            <person name="Chen Y."/>
            <person name="Shah S."/>
            <person name="Dougan E. K."/>
            <person name="Thang M."/>
            <person name="Chan C."/>
        </authorList>
    </citation>
    <scope>NUCLEOTIDE SEQUENCE</scope>
</reference>
<dbReference type="GO" id="GO:0005737">
    <property type="term" value="C:cytoplasm"/>
    <property type="evidence" value="ECO:0007669"/>
    <property type="project" value="UniProtKB-SubCell"/>
</dbReference>
<dbReference type="SUPFAM" id="SSF81301">
    <property type="entry name" value="Nucleotidyltransferase"/>
    <property type="match status" value="1"/>
</dbReference>
<evidence type="ECO:0000256" key="1">
    <source>
        <dbReference type="ARBA" id="ARBA00001936"/>
    </source>
</evidence>
<feature type="domain" description="Poly(A) RNA polymerase mitochondrial-like central palm" evidence="10">
    <location>
        <begin position="14"/>
        <end position="148"/>
    </location>
</feature>
<keyword evidence="12" id="KW-1185">Reference proteome</keyword>
<dbReference type="InterPro" id="IPR054708">
    <property type="entry name" value="MTPAP-like_central"/>
</dbReference>
<dbReference type="Pfam" id="PF22600">
    <property type="entry name" value="MTPAP-like_central"/>
    <property type="match status" value="1"/>
</dbReference>
<name>A0AA36N900_9DINO</name>
<keyword evidence="4" id="KW-0963">Cytoplasm</keyword>
<gene>
    <name evidence="11" type="ORF">EVOR1521_LOCUS21188</name>
</gene>
<comment type="caution">
    <text evidence="11">The sequence shown here is derived from an EMBL/GenBank/DDBJ whole genome shotgun (WGS) entry which is preliminary data.</text>
</comment>
<feature type="compositionally biased region" description="Basic and acidic residues" evidence="8">
    <location>
        <begin position="526"/>
        <end position="539"/>
    </location>
</feature>
<dbReference type="PANTHER" id="PTHR12271">
    <property type="entry name" value="POLY A POLYMERASE CID PAP -RELATED"/>
    <property type="match status" value="1"/>
</dbReference>
<dbReference type="GO" id="GO:0016779">
    <property type="term" value="F:nucleotidyltransferase activity"/>
    <property type="evidence" value="ECO:0007669"/>
    <property type="project" value="TreeGrafter"/>
</dbReference>
<evidence type="ECO:0000256" key="3">
    <source>
        <dbReference type="ARBA" id="ARBA00004496"/>
    </source>
</evidence>
<dbReference type="Proteomes" id="UP001178507">
    <property type="component" value="Unassembled WGS sequence"/>
</dbReference>
<comment type="cofactor">
    <cofactor evidence="2">
        <name>Mg(2+)</name>
        <dbReference type="ChEBI" id="CHEBI:18420"/>
    </cofactor>
</comment>
<feature type="region of interest" description="Disordered" evidence="8">
    <location>
        <begin position="513"/>
        <end position="551"/>
    </location>
</feature>
<dbReference type="InterPro" id="IPR002058">
    <property type="entry name" value="PAP_assoc"/>
</dbReference>
<dbReference type="InterPro" id="IPR043519">
    <property type="entry name" value="NT_sf"/>
</dbReference>
<evidence type="ECO:0000256" key="7">
    <source>
        <dbReference type="ARBA" id="ARBA00022842"/>
    </source>
</evidence>
<organism evidence="11 12">
    <name type="scientific">Effrenium voratum</name>
    <dbReference type="NCBI Taxonomy" id="2562239"/>
    <lineage>
        <taxon>Eukaryota</taxon>
        <taxon>Sar</taxon>
        <taxon>Alveolata</taxon>
        <taxon>Dinophyceae</taxon>
        <taxon>Suessiales</taxon>
        <taxon>Symbiodiniaceae</taxon>
        <taxon>Effrenium</taxon>
    </lineage>
</organism>
<evidence type="ECO:0000256" key="8">
    <source>
        <dbReference type="SAM" id="MobiDB-lite"/>
    </source>
</evidence>
<comment type="subcellular location">
    <subcellularLocation>
        <location evidence="3">Cytoplasm</location>
    </subcellularLocation>
</comment>
<keyword evidence="5" id="KW-0808">Transferase</keyword>
<dbReference type="Gene3D" id="3.30.460.10">
    <property type="entry name" value="Beta Polymerase, domain 2"/>
    <property type="match status" value="1"/>
</dbReference>
<evidence type="ECO:0000256" key="2">
    <source>
        <dbReference type="ARBA" id="ARBA00001946"/>
    </source>
</evidence>
<evidence type="ECO:0000256" key="5">
    <source>
        <dbReference type="ARBA" id="ARBA00022679"/>
    </source>
</evidence>
<evidence type="ECO:0008006" key="13">
    <source>
        <dbReference type="Google" id="ProtNLM"/>
    </source>
</evidence>
<evidence type="ECO:0000313" key="11">
    <source>
        <dbReference type="EMBL" id="CAJ1397099.1"/>
    </source>
</evidence>
<evidence type="ECO:0000256" key="4">
    <source>
        <dbReference type="ARBA" id="ARBA00022490"/>
    </source>
</evidence>
<keyword evidence="7" id="KW-0460">Magnesium</keyword>
<dbReference type="GO" id="GO:0046872">
    <property type="term" value="F:metal ion binding"/>
    <property type="evidence" value="ECO:0007669"/>
    <property type="project" value="UniProtKB-KW"/>
</dbReference>
<evidence type="ECO:0000313" key="12">
    <source>
        <dbReference type="Proteomes" id="UP001178507"/>
    </source>
</evidence>
<sequence length="646" mass="72598">MSALDDAQKLNQLNQELKEFVRAGSDTRDREKSARRIKLCLDGLARNLGLGTGAVNMFGSFSNGFKTGTSDLDVLLAGNVHNESAISILQRFAANLESMDLGFTNITKIFQASVPLLKLTDKDSEMEVDFCVGNELGLRNSFLLNTYCKYDMRALELGRLVKEWAKKHELVGTTDGCLNSYAYMLLVVFYLQSLQPPVVPNLQLMECESYLVNDRKWGGEDMWETKFFTDVDSLPKSQNTMTIGELLPGFFHFYTRDFDWRHHAVCIRKQEPGKHVDKYSLLLLPTNEDQWYVEDPFDLKHNLAGKCSRAGKKRIMDEMANALSVLQKQGVWSKCLPAKPSSDFYMKCRISQSVTPPDILEAFEEFDLVKLHFPKSETSRMPQAFLQFGDASSRRRAHTKNETYIVDCKVQLHYSSFHGLAEALTQCPFSTYEMASYKMQRQVLEARVGKLQGTMGGPGFMPFENKVDPMRFQMPPPVDVRPPAHPFWAPPAPPARPPGLPAAAPAAPIPGRIPPPAPAVPPQVRGKNEKEEHRREIKNKPLAAARPKAPREATGQAWLYVELTDNFPKDKPKFSPEDAQNLKKLHAHFQQFSSSESKPPAEKTIYLSVPLTVDAKSGSGDPILDDETQQKLREILQGFPSPVSVT</sequence>
<evidence type="ECO:0000259" key="9">
    <source>
        <dbReference type="Pfam" id="PF03828"/>
    </source>
</evidence>
<proteinExistence type="predicted"/>
<dbReference type="PANTHER" id="PTHR12271:SF40">
    <property type="entry name" value="POLY(A) RNA POLYMERASE GLD2"/>
    <property type="match status" value="1"/>
</dbReference>
<protein>
    <recommendedName>
        <fullName evidence="13">PAP-associated domain-containing protein</fullName>
    </recommendedName>
</protein>
<evidence type="ECO:0000256" key="6">
    <source>
        <dbReference type="ARBA" id="ARBA00022723"/>
    </source>
</evidence>
<dbReference type="GO" id="GO:0003676">
    <property type="term" value="F:nucleic acid binding"/>
    <property type="evidence" value="ECO:0007669"/>
    <property type="project" value="InterPro"/>
</dbReference>
<dbReference type="InterPro" id="IPR035979">
    <property type="entry name" value="RBD_domain_sf"/>
</dbReference>